<dbReference type="InterPro" id="IPR016181">
    <property type="entry name" value="Acyl_CoA_acyltransferase"/>
</dbReference>
<feature type="domain" description="N-end rule aminoacyl transferase C-terminal" evidence="1">
    <location>
        <begin position="88"/>
        <end position="198"/>
    </location>
</feature>
<dbReference type="Gene3D" id="3.40.630.30">
    <property type="match status" value="1"/>
</dbReference>
<evidence type="ECO:0000259" key="1">
    <source>
        <dbReference type="Pfam" id="PF04377"/>
    </source>
</evidence>
<evidence type="ECO:0000313" key="3">
    <source>
        <dbReference type="Proteomes" id="UP000775877"/>
    </source>
</evidence>
<proteinExistence type="predicted"/>
<protein>
    <recommendedName>
        <fullName evidence="1">N-end rule aminoacyl transferase C-terminal domain-containing protein</fullName>
    </recommendedName>
</protein>
<accession>A0A955I933</accession>
<dbReference type="SUPFAM" id="SSF55729">
    <property type="entry name" value="Acyl-CoA N-acyltransferases (Nat)"/>
    <property type="match status" value="1"/>
</dbReference>
<dbReference type="InterPro" id="IPR007472">
    <property type="entry name" value="N-end_Aminoacyl_Trfase_C"/>
</dbReference>
<dbReference type="EMBL" id="JAGQLJ010000065">
    <property type="protein sequence ID" value="MCA9381235.1"/>
    <property type="molecule type" value="Genomic_DNA"/>
</dbReference>
<reference evidence="2" key="2">
    <citation type="journal article" date="2021" name="Microbiome">
        <title>Successional dynamics and alternative stable states in a saline activated sludge microbial community over 9 years.</title>
        <authorList>
            <person name="Wang Y."/>
            <person name="Ye J."/>
            <person name="Ju F."/>
            <person name="Liu L."/>
            <person name="Boyd J.A."/>
            <person name="Deng Y."/>
            <person name="Parks D.H."/>
            <person name="Jiang X."/>
            <person name="Yin X."/>
            <person name="Woodcroft B.J."/>
            <person name="Tyson G.W."/>
            <person name="Hugenholtz P."/>
            <person name="Polz M.F."/>
            <person name="Zhang T."/>
        </authorList>
    </citation>
    <scope>NUCLEOTIDE SEQUENCE</scope>
    <source>
        <strain evidence="2">HKST-UBA13</strain>
    </source>
</reference>
<sequence length="217" mass="25384">MSYFSTDTKKVEFSEASITEAYNNGYVLTRLGKGEMNQTRSLRIDLESFELTSENRRILRKTEGIDFKVIGLPYPSYSWEIHKLGKEYYERKFGEGVMSASKIKDMFNNTEDENMTDAITYNFQGKNIGYCLIYKNKQIMHYAYPFYDLDSEVSNLGMGMMIRAIEYAKHNGLKYIYLGSVVDPESKYKLQFNNLEWFDTDQSSWSTDLDRLKNLIS</sequence>
<evidence type="ECO:0000313" key="2">
    <source>
        <dbReference type="EMBL" id="MCA9381235.1"/>
    </source>
</evidence>
<dbReference type="Proteomes" id="UP000775877">
    <property type="component" value="Unassembled WGS sequence"/>
</dbReference>
<comment type="caution">
    <text evidence="2">The sequence shown here is derived from an EMBL/GenBank/DDBJ whole genome shotgun (WGS) entry which is preliminary data.</text>
</comment>
<dbReference type="Pfam" id="PF04377">
    <property type="entry name" value="ATE_C"/>
    <property type="match status" value="1"/>
</dbReference>
<organism evidence="2 3">
    <name type="scientific">Candidatus Dojkabacteria bacterium</name>
    <dbReference type="NCBI Taxonomy" id="2099670"/>
    <lineage>
        <taxon>Bacteria</taxon>
        <taxon>Candidatus Dojkabacteria</taxon>
    </lineage>
</organism>
<dbReference type="GO" id="GO:0004057">
    <property type="term" value="F:arginyl-tRNA--protein transferase activity"/>
    <property type="evidence" value="ECO:0007669"/>
    <property type="project" value="InterPro"/>
</dbReference>
<gene>
    <name evidence="2" type="ORF">KC678_03135</name>
</gene>
<name>A0A955I933_9BACT</name>
<dbReference type="AlphaFoldDB" id="A0A955I933"/>
<reference evidence="2" key="1">
    <citation type="submission" date="2020-04" db="EMBL/GenBank/DDBJ databases">
        <authorList>
            <person name="Zhang T."/>
        </authorList>
    </citation>
    <scope>NUCLEOTIDE SEQUENCE</scope>
    <source>
        <strain evidence="2">HKST-UBA13</strain>
    </source>
</reference>